<feature type="region of interest" description="Disordered" evidence="1">
    <location>
        <begin position="1"/>
        <end position="31"/>
    </location>
</feature>
<feature type="compositionally biased region" description="Polar residues" evidence="1">
    <location>
        <begin position="1"/>
        <end position="10"/>
    </location>
</feature>
<sequence length="479" mass="51177">MHWTRSSGWGSNPGRATSAPRSRGNVSGRRFTARMTEIGTTEAVLAEVRGRGDRAAALARSAAPLHLAAAEELYAGYRAALEHPEAFSRGRSRSESSDLVERSIRAEFAVALRVSEASASRSLEQAQLLVEDLPMTRAALAGARILWESGRIVCAVAATLPVASRAAFDERAARLAVSLTPTQLRRALARLREELHEQPLAERHRRAREDRAVWITPEIDGMATLSALLPAPTAIGAFARLDRLARTLREGRAGAGEHGDQRRDEPCDDRTLAQLRADALADLLCDGDVSGTSPGEPGAPTFVPGVRAEIRLTLPATTAAGLDDSPADLDGYGPVPADVARELVAGGASFTRVATDPGAGTVVSVGRTLRVPPPGMRLHLQLRDQTCRFPGCTRPASRTEADHAVEWRHGGETALRNLASLCVAHHHVRHGDRWTYVLHPDGTADWTTPTGRRVTTRPGPVPGAPPGSGPRFADPPPPL</sequence>
<dbReference type="InterPro" id="IPR003870">
    <property type="entry name" value="DUF222"/>
</dbReference>
<evidence type="ECO:0000313" key="4">
    <source>
        <dbReference type="Proteomes" id="UP000241085"/>
    </source>
</evidence>
<evidence type="ECO:0000256" key="1">
    <source>
        <dbReference type="SAM" id="MobiDB-lite"/>
    </source>
</evidence>
<name>A0A2T4UT13_9MICO</name>
<protein>
    <recommendedName>
        <fullName evidence="2">HNH nuclease domain-containing protein</fullName>
    </recommendedName>
</protein>
<gene>
    <name evidence="3" type="ORF">C1I63_07355</name>
</gene>
<reference evidence="3 4" key="1">
    <citation type="submission" date="2018-03" db="EMBL/GenBank/DDBJ databases">
        <title>Bacteriophage NCPPB3778 and a type I-E CRISPR drive the evolution of the US Biological Select Agent, Rathayibacter toxicus.</title>
        <authorList>
            <person name="Davis E.W.II."/>
            <person name="Tabima J.F."/>
            <person name="Weisberg A.J."/>
            <person name="Dantas Lopes L."/>
            <person name="Wiseman M.S."/>
            <person name="Wiseman M.S."/>
            <person name="Pupko T."/>
            <person name="Belcher M.S."/>
            <person name="Sechler A.J."/>
            <person name="Tancos M.A."/>
            <person name="Schroeder B.K."/>
            <person name="Murray T.D."/>
            <person name="Luster D.G."/>
            <person name="Schneider W.L."/>
            <person name="Rogers E."/>
            <person name="Andreote F.D."/>
            <person name="Grunwald N.J."/>
            <person name="Putnam M.L."/>
            <person name="Chang J.H."/>
        </authorList>
    </citation>
    <scope>NUCLEOTIDE SEQUENCE [LARGE SCALE GENOMIC DNA]</scope>
    <source>
        <strain evidence="3 4">DSM 15933</strain>
    </source>
</reference>
<accession>A0A2T4UT13</accession>
<dbReference type="CDD" id="cd00085">
    <property type="entry name" value="HNHc"/>
    <property type="match status" value="1"/>
</dbReference>
<dbReference type="Proteomes" id="UP000241085">
    <property type="component" value="Unassembled WGS sequence"/>
</dbReference>
<dbReference type="SMART" id="SM00507">
    <property type="entry name" value="HNHc"/>
    <property type="match status" value="1"/>
</dbReference>
<dbReference type="Pfam" id="PF02720">
    <property type="entry name" value="DUF222"/>
    <property type="match status" value="1"/>
</dbReference>
<evidence type="ECO:0000259" key="2">
    <source>
        <dbReference type="SMART" id="SM00507"/>
    </source>
</evidence>
<feature type="compositionally biased region" description="Pro residues" evidence="1">
    <location>
        <begin position="459"/>
        <end position="479"/>
    </location>
</feature>
<dbReference type="InterPro" id="IPR003615">
    <property type="entry name" value="HNH_nuc"/>
</dbReference>
<dbReference type="AlphaFoldDB" id="A0A2T4UT13"/>
<dbReference type="EMBL" id="PZPL01000001">
    <property type="protein sequence ID" value="PTL72679.1"/>
    <property type="molecule type" value="Genomic_DNA"/>
</dbReference>
<feature type="compositionally biased region" description="Low complexity" evidence="1">
    <location>
        <begin position="447"/>
        <end position="458"/>
    </location>
</feature>
<comment type="caution">
    <text evidence="3">The sequence shown here is derived from an EMBL/GenBank/DDBJ whole genome shotgun (WGS) entry which is preliminary data.</text>
</comment>
<organism evidence="3 4">
    <name type="scientific">Rathayibacter caricis DSM 15933</name>
    <dbReference type="NCBI Taxonomy" id="1328867"/>
    <lineage>
        <taxon>Bacteria</taxon>
        <taxon>Bacillati</taxon>
        <taxon>Actinomycetota</taxon>
        <taxon>Actinomycetes</taxon>
        <taxon>Micrococcales</taxon>
        <taxon>Microbacteriaceae</taxon>
        <taxon>Rathayibacter</taxon>
    </lineage>
</organism>
<dbReference type="Gene3D" id="1.10.30.50">
    <property type="match status" value="1"/>
</dbReference>
<feature type="domain" description="HNH nuclease" evidence="2">
    <location>
        <begin position="375"/>
        <end position="427"/>
    </location>
</feature>
<keyword evidence="4" id="KW-1185">Reference proteome</keyword>
<evidence type="ECO:0000313" key="3">
    <source>
        <dbReference type="EMBL" id="PTL72679.1"/>
    </source>
</evidence>
<proteinExistence type="predicted"/>
<feature type="region of interest" description="Disordered" evidence="1">
    <location>
        <begin position="446"/>
        <end position="479"/>
    </location>
</feature>